<proteinExistence type="predicted"/>
<gene>
    <name evidence="1" type="ORF">CEXT_605691</name>
</gene>
<accession>A0AAV4Q642</accession>
<protein>
    <submittedName>
        <fullName evidence="1">Uncharacterized protein</fullName>
    </submittedName>
</protein>
<dbReference type="Proteomes" id="UP001054945">
    <property type="component" value="Unassembled WGS sequence"/>
</dbReference>
<organism evidence="1 2">
    <name type="scientific">Caerostris extrusa</name>
    <name type="common">Bark spider</name>
    <name type="synonym">Caerostris bankana</name>
    <dbReference type="NCBI Taxonomy" id="172846"/>
    <lineage>
        <taxon>Eukaryota</taxon>
        <taxon>Metazoa</taxon>
        <taxon>Ecdysozoa</taxon>
        <taxon>Arthropoda</taxon>
        <taxon>Chelicerata</taxon>
        <taxon>Arachnida</taxon>
        <taxon>Araneae</taxon>
        <taxon>Araneomorphae</taxon>
        <taxon>Entelegynae</taxon>
        <taxon>Araneoidea</taxon>
        <taxon>Araneidae</taxon>
        <taxon>Caerostris</taxon>
    </lineage>
</organism>
<keyword evidence="2" id="KW-1185">Reference proteome</keyword>
<evidence type="ECO:0000313" key="2">
    <source>
        <dbReference type="Proteomes" id="UP001054945"/>
    </source>
</evidence>
<comment type="caution">
    <text evidence="1">The sequence shown here is derived from an EMBL/GenBank/DDBJ whole genome shotgun (WGS) entry which is preliminary data.</text>
</comment>
<dbReference type="AlphaFoldDB" id="A0AAV4Q642"/>
<reference evidence="1 2" key="1">
    <citation type="submission" date="2021-06" db="EMBL/GenBank/DDBJ databases">
        <title>Caerostris extrusa draft genome.</title>
        <authorList>
            <person name="Kono N."/>
            <person name="Arakawa K."/>
        </authorList>
    </citation>
    <scope>NUCLEOTIDE SEQUENCE [LARGE SCALE GENOMIC DNA]</scope>
</reference>
<name>A0AAV4Q642_CAEEX</name>
<evidence type="ECO:0000313" key="1">
    <source>
        <dbReference type="EMBL" id="GIY03647.1"/>
    </source>
</evidence>
<dbReference type="EMBL" id="BPLR01005609">
    <property type="protein sequence ID" value="GIY03647.1"/>
    <property type="molecule type" value="Genomic_DNA"/>
</dbReference>
<sequence>MLYVLPMLLGRTYDLRTDKVGIDIFRQEDIDEAEKNPIINPEVHSSYMTIEDSQEKRDFLGISGELGIKVSSGLLDIRGAGESNCAVKFGRQANGILESYGPQESGNSRRNKTHLWGQMYGSVNYVASKPQYFQDIKGEVEAAISKSGAFDIKAQADLQKLTQNISSKAKMELNYFANVPLSGVPTTISGLGELVEKFKKLVQQVNNGKGVILCAELTPLAEFDDKFTFLKNNMLLNALEDFNYLFDDLREAKSLLRSLVNSLPETVSEAFLRKIMDFSERLSNVLEKFHEVIGNLNLEEGSEQLTPAEEAFDLNSDIEGDNRYTKEIKQLISENNEEDDPNKPRGIYTHWGKRACGHKASDVLYIGYMASFVEEGIGAGTNYQCLPENPNLKLDPDATGLDKRTTKLGGIRYMNMTVFKGNGKRIEGKVAACTVCETPLRPVVKMFPGGDYTYDFKTKAKGDPLILPVKMGKNDGGNKYRADASLPCVVCSK</sequence>